<dbReference type="InterPro" id="IPR008927">
    <property type="entry name" value="6-PGluconate_DH-like_C_sf"/>
</dbReference>
<dbReference type="HOGENOM" id="CLU_035117_1_0_5"/>
<dbReference type="OrthoDB" id="9812907at2"/>
<dbReference type="InterPro" id="IPR006115">
    <property type="entry name" value="6PGDH_NADP-bd"/>
</dbReference>
<gene>
    <name evidence="7" type="ordered locus">Mmc1_1681</name>
</gene>
<evidence type="ECO:0000256" key="2">
    <source>
        <dbReference type="ARBA" id="ARBA00023002"/>
    </source>
</evidence>
<dbReference type="InterPro" id="IPR002204">
    <property type="entry name" value="3-OH-isobutyrate_DH-rel_CS"/>
</dbReference>
<name>A0L897_MAGMM</name>
<dbReference type="GO" id="GO:0051287">
    <property type="term" value="F:NAD binding"/>
    <property type="evidence" value="ECO:0007669"/>
    <property type="project" value="InterPro"/>
</dbReference>
<evidence type="ECO:0000313" key="8">
    <source>
        <dbReference type="Proteomes" id="UP000002586"/>
    </source>
</evidence>
<keyword evidence="3" id="KW-0520">NAD</keyword>
<evidence type="ECO:0000259" key="5">
    <source>
        <dbReference type="Pfam" id="PF03446"/>
    </source>
</evidence>
<dbReference type="STRING" id="156889.Mmc1_1681"/>
<keyword evidence="8" id="KW-1185">Reference proteome</keyword>
<keyword evidence="2" id="KW-0560">Oxidoreductase</keyword>
<evidence type="ECO:0000256" key="3">
    <source>
        <dbReference type="ARBA" id="ARBA00023027"/>
    </source>
</evidence>
<dbReference type="InterPro" id="IPR036291">
    <property type="entry name" value="NAD(P)-bd_dom_sf"/>
</dbReference>
<dbReference type="PANTHER" id="PTHR43060">
    <property type="entry name" value="3-HYDROXYISOBUTYRATE DEHYDROGENASE-LIKE 1, MITOCHONDRIAL-RELATED"/>
    <property type="match status" value="1"/>
</dbReference>
<feature type="active site" evidence="4">
    <location>
        <position position="168"/>
    </location>
</feature>
<dbReference type="Proteomes" id="UP000002586">
    <property type="component" value="Chromosome"/>
</dbReference>
<dbReference type="eggNOG" id="COG2084">
    <property type="taxonomic scope" value="Bacteria"/>
</dbReference>
<protein>
    <submittedName>
        <fullName evidence="7">6-phosphogluconate dehydrogenase, NAD-binding protein</fullName>
    </submittedName>
</protein>
<dbReference type="Pfam" id="PF03446">
    <property type="entry name" value="NAD_binding_2"/>
    <property type="match status" value="1"/>
</dbReference>
<dbReference type="KEGG" id="mgm:Mmc1_1681"/>
<sequence length="284" mass="29923">MKIGVIGLGAMGWGMAMNLHRANLLEAVWNRTISRAHAFEAQSGVVVASDPATLAARCEVILTCVSEDKDLFEVVDKLLAGLAPGKVVMDCSTVDPQTAVCCAERLANKQVAFLDAPVTGGVEGAQKGTLSMMIGGDARVLERIMPLLKPITAHVTHMGPVGSGQKAKAVNQVMVAGINQAVTQALALGQSLDLPLTKLIGAIAGGAAGNWFLDHRGLSMVENQFTAGFKVAHHLKDLRICRALTTEAGLEDTFLEATTAGYETLIEEGFGGEDISALYRTKLK</sequence>
<proteinExistence type="inferred from homology"/>
<evidence type="ECO:0000259" key="6">
    <source>
        <dbReference type="Pfam" id="PF14833"/>
    </source>
</evidence>
<dbReference type="Pfam" id="PF14833">
    <property type="entry name" value="NAD_binding_11"/>
    <property type="match status" value="1"/>
</dbReference>
<dbReference type="EMBL" id="CP000471">
    <property type="protein sequence ID" value="ABK44190.1"/>
    <property type="molecule type" value="Genomic_DNA"/>
</dbReference>
<dbReference type="PANTHER" id="PTHR43060:SF15">
    <property type="entry name" value="3-HYDROXYISOBUTYRATE DEHYDROGENASE-LIKE 1, MITOCHONDRIAL-RELATED"/>
    <property type="match status" value="1"/>
</dbReference>
<dbReference type="Gene3D" id="1.10.1040.10">
    <property type="entry name" value="N-(1-d-carboxylethyl)-l-norvaline Dehydrogenase, domain 2"/>
    <property type="match status" value="1"/>
</dbReference>
<dbReference type="GO" id="GO:0050661">
    <property type="term" value="F:NADP binding"/>
    <property type="evidence" value="ECO:0007669"/>
    <property type="project" value="InterPro"/>
</dbReference>
<dbReference type="PIRSF" id="PIRSF000103">
    <property type="entry name" value="HIBADH"/>
    <property type="match status" value="1"/>
</dbReference>
<dbReference type="AlphaFoldDB" id="A0L897"/>
<organism evidence="7 8">
    <name type="scientific">Magnetococcus marinus (strain ATCC BAA-1437 / JCM 17883 / MC-1)</name>
    <dbReference type="NCBI Taxonomy" id="156889"/>
    <lineage>
        <taxon>Bacteria</taxon>
        <taxon>Pseudomonadati</taxon>
        <taxon>Pseudomonadota</taxon>
        <taxon>Magnetococcia</taxon>
        <taxon>Magnetococcales</taxon>
        <taxon>Magnetococcaceae</taxon>
        <taxon>Magnetococcus</taxon>
    </lineage>
</organism>
<accession>A0L897</accession>
<dbReference type="InterPro" id="IPR015815">
    <property type="entry name" value="HIBADH-related"/>
</dbReference>
<dbReference type="InterPro" id="IPR013328">
    <property type="entry name" value="6PGD_dom2"/>
</dbReference>
<dbReference type="GO" id="GO:0016491">
    <property type="term" value="F:oxidoreductase activity"/>
    <property type="evidence" value="ECO:0007669"/>
    <property type="project" value="UniProtKB-KW"/>
</dbReference>
<evidence type="ECO:0000256" key="1">
    <source>
        <dbReference type="ARBA" id="ARBA00009080"/>
    </source>
</evidence>
<reference evidence="7 8" key="2">
    <citation type="journal article" date="2012" name="Int. J. Syst. Evol. Microbiol.">
        <title>Magnetococcus marinus gen. nov., sp. nov., a marine, magnetotactic bacterium that represents a novel lineage (Magnetococcaceae fam. nov.; Magnetococcales ord. nov.) at the base of the Alphaproteobacteria.</title>
        <authorList>
            <person name="Bazylinski D.A."/>
            <person name="Williams T.J."/>
            <person name="Lefevre C.T."/>
            <person name="Berg R.J."/>
            <person name="Zhang C.L."/>
            <person name="Bowser S.S."/>
            <person name="Dean A.J."/>
            <person name="Beveridge T.J."/>
        </authorList>
    </citation>
    <scope>NUCLEOTIDE SEQUENCE [LARGE SCALE GENOMIC DNA]</scope>
    <source>
        <strain evidence="8">ATCC BAA-1437 / JCM 17883 / MC-1</strain>
    </source>
</reference>
<dbReference type="SUPFAM" id="SSF48179">
    <property type="entry name" value="6-phosphogluconate dehydrogenase C-terminal domain-like"/>
    <property type="match status" value="1"/>
</dbReference>
<dbReference type="RefSeq" id="WP_011713338.1">
    <property type="nucleotide sequence ID" value="NC_008576.1"/>
</dbReference>
<feature type="domain" description="3-hydroxyisobutyrate dehydrogenase-like NAD-binding" evidence="6">
    <location>
        <begin position="162"/>
        <end position="280"/>
    </location>
</feature>
<dbReference type="PROSITE" id="PS00895">
    <property type="entry name" value="3_HYDROXYISOBUT_DH"/>
    <property type="match status" value="1"/>
</dbReference>
<dbReference type="Gene3D" id="3.40.50.720">
    <property type="entry name" value="NAD(P)-binding Rossmann-like Domain"/>
    <property type="match status" value="1"/>
</dbReference>
<dbReference type="InterPro" id="IPR029154">
    <property type="entry name" value="HIBADH-like_NADP-bd"/>
</dbReference>
<dbReference type="GO" id="GO:0016054">
    <property type="term" value="P:organic acid catabolic process"/>
    <property type="evidence" value="ECO:0007669"/>
    <property type="project" value="UniProtKB-ARBA"/>
</dbReference>
<reference evidence="8" key="1">
    <citation type="journal article" date="2009" name="Appl. Environ. Microbiol.">
        <title>Complete genome sequence of the chemolithoautotrophic marine magnetotactic coccus strain MC-1.</title>
        <authorList>
            <person name="Schubbe S."/>
            <person name="Williams T.J."/>
            <person name="Xie G."/>
            <person name="Kiss H.E."/>
            <person name="Brettin T.S."/>
            <person name="Martinez D."/>
            <person name="Ross C.A."/>
            <person name="Schuler D."/>
            <person name="Cox B.L."/>
            <person name="Nealson K.H."/>
            <person name="Bazylinski D.A."/>
        </authorList>
    </citation>
    <scope>NUCLEOTIDE SEQUENCE [LARGE SCALE GENOMIC DNA]</scope>
    <source>
        <strain evidence="8">ATCC BAA-1437 / JCM 17883 / MC-1</strain>
    </source>
</reference>
<comment type="similarity">
    <text evidence="1">Belongs to the HIBADH-related family.</text>
</comment>
<evidence type="ECO:0000256" key="4">
    <source>
        <dbReference type="PIRSR" id="PIRSR000103-1"/>
    </source>
</evidence>
<feature type="domain" description="6-phosphogluconate dehydrogenase NADP-binding" evidence="5">
    <location>
        <begin position="2"/>
        <end position="159"/>
    </location>
</feature>
<dbReference type="SUPFAM" id="SSF51735">
    <property type="entry name" value="NAD(P)-binding Rossmann-fold domains"/>
    <property type="match status" value="1"/>
</dbReference>
<evidence type="ECO:0000313" key="7">
    <source>
        <dbReference type="EMBL" id="ABK44190.1"/>
    </source>
</evidence>